<gene>
    <name evidence="3" type="ORF">ACFOUW_04270</name>
</gene>
<evidence type="ECO:0000313" key="3">
    <source>
        <dbReference type="EMBL" id="MFC3760040.1"/>
    </source>
</evidence>
<dbReference type="PANTHER" id="PTHR22946">
    <property type="entry name" value="DIENELACTONE HYDROLASE DOMAIN-CONTAINING PROTEIN-RELATED"/>
    <property type="match status" value="1"/>
</dbReference>
<feature type="domain" description="Dienelactone hydrolase" evidence="2">
    <location>
        <begin position="38"/>
        <end position="189"/>
    </location>
</feature>
<proteinExistence type="inferred from homology"/>
<accession>A0ABV7Y480</accession>
<sequence>MAFEHESLPVKVESHGEYERDGVVVETITYETGEHRTDAYLVRPAAEADEALPGVVYAHGGGATKDRFLDEAVALASQGAVAILPQTVFATTGDATGDLRVAETAVALERIALDVLTQRADVDPDRLGVVGHSWGATQAAILAGVEPRLAAVVVAATGPRVAEFVWSLHSRPASEKAAYLAVVGEADPIRHLAMEGRRTLLLQFGRLDQIPAEEVQELWYAAAGDKELAEFECGHDLVGHEPARLSRLTFLHRTLRI</sequence>
<dbReference type="RefSeq" id="WP_205120134.1">
    <property type="nucleotide sequence ID" value="NZ_JAFBCM010000001.1"/>
</dbReference>
<reference evidence="4" key="1">
    <citation type="journal article" date="2019" name="Int. J. Syst. Evol. Microbiol.">
        <title>The Global Catalogue of Microorganisms (GCM) 10K type strain sequencing project: providing services to taxonomists for standard genome sequencing and annotation.</title>
        <authorList>
            <consortium name="The Broad Institute Genomics Platform"/>
            <consortium name="The Broad Institute Genome Sequencing Center for Infectious Disease"/>
            <person name="Wu L."/>
            <person name="Ma J."/>
        </authorList>
    </citation>
    <scope>NUCLEOTIDE SEQUENCE [LARGE SCALE GENOMIC DNA]</scope>
    <source>
        <strain evidence="4">CGMCC 4.7241</strain>
    </source>
</reference>
<dbReference type="InterPro" id="IPR029058">
    <property type="entry name" value="AB_hydrolase_fold"/>
</dbReference>
<name>A0ABV7Y480_9ACTN</name>
<comment type="similarity">
    <text evidence="1">Belongs to the AB hydrolase superfamily.</text>
</comment>
<evidence type="ECO:0000259" key="2">
    <source>
        <dbReference type="Pfam" id="PF01738"/>
    </source>
</evidence>
<dbReference type="EC" id="3.4.-.-" evidence="3"/>
<keyword evidence="3" id="KW-0378">Hydrolase</keyword>
<dbReference type="Proteomes" id="UP001595699">
    <property type="component" value="Unassembled WGS sequence"/>
</dbReference>
<dbReference type="InterPro" id="IPR002925">
    <property type="entry name" value="Dienelactn_hydro"/>
</dbReference>
<evidence type="ECO:0000256" key="1">
    <source>
        <dbReference type="ARBA" id="ARBA00008645"/>
    </source>
</evidence>
<keyword evidence="4" id="KW-1185">Reference proteome</keyword>
<dbReference type="InterPro" id="IPR050261">
    <property type="entry name" value="FrsA_esterase"/>
</dbReference>
<dbReference type="EMBL" id="JBHRZH010000004">
    <property type="protein sequence ID" value="MFC3760040.1"/>
    <property type="molecule type" value="Genomic_DNA"/>
</dbReference>
<dbReference type="Pfam" id="PF01738">
    <property type="entry name" value="DLH"/>
    <property type="match status" value="1"/>
</dbReference>
<dbReference type="Gene3D" id="3.40.50.1820">
    <property type="entry name" value="alpha/beta hydrolase"/>
    <property type="match status" value="1"/>
</dbReference>
<protein>
    <submittedName>
        <fullName evidence="3">Alpha/beta hydrolase family protein</fullName>
        <ecNumber evidence="3">3.4.-.-</ecNumber>
    </submittedName>
</protein>
<evidence type="ECO:0000313" key="4">
    <source>
        <dbReference type="Proteomes" id="UP001595699"/>
    </source>
</evidence>
<organism evidence="3 4">
    <name type="scientific">Tenggerimyces flavus</name>
    <dbReference type="NCBI Taxonomy" id="1708749"/>
    <lineage>
        <taxon>Bacteria</taxon>
        <taxon>Bacillati</taxon>
        <taxon>Actinomycetota</taxon>
        <taxon>Actinomycetes</taxon>
        <taxon>Propionibacteriales</taxon>
        <taxon>Nocardioidaceae</taxon>
        <taxon>Tenggerimyces</taxon>
    </lineage>
</organism>
<comment type="caution">
    <text evidence="3">The sequence shown here is derived from an EMBL/GenBank/DDBJ whole genome shotgun (WGS) entry which is preliminary data.</text>
</comment>
<dbReference type="SUPFAM" id="SSF53474">
    <property type="entry name" value="alpha/beta-Hydrolases"/>
    <property type="match status" value="1"/>
</dbReference>
<dbReference type="GO" id="GO:0016787">
    <property type="term" value="F:hydrolase activity"/>
    <property type="evidence" value="ECO:0007669"/>
    <property type="project" value="UniProtKB-KW"/>
</dbReference>